<feature type="compositionally biased region" description="Polar residues" evidence="1">
    <location>
        <begin position="604"/>
        <end position="613"/>
    </location>
</feature>
<name>A0ABR1PJ96_DIAER</name>
<accession>A0ABR1PJ96</accession>
<protein>
    <submittedName>
        <fullName evidence="3">Uncharacterized protein</fullName>
    </submittedName>
</protein>
<feature type="compositionally biased region" description="Basic and acidic residues" evidence="1">
    <location>
        <begin position="618"/>
        <end position="630"/>
    </location>
</feature>
<sequence length="956" mass="104952">MAKHRQQPAGGDDGSCPETQPEQPRSDHGDESRDTSSVFSSHPTRPLFGSLEEAHSRITRPQPSGTPRSAGDETTSSGSGDDTILKDMRRLSPADARAIYTNVGYPVTRAFGRSVTDAVNCTVDEPALVPSPLLVQKQPNPDPRMNNTSTGPPTSKTAPVAWQNPDEPRQSPPIRSTEAQAFAEANTSNQPPPYSPKSKLDQALGRYGPAPQDSLAVESKVRRHSPSVDGDRPAQEYEANTVLSHVAEEGIGSPPQIALPEDPPFHPTNPFAASARLKASKTVLRAVNASPAPESPFPKRLPYCSDSNDDRARVGSDLGVGSGIGVDSDLGAGSDESKVPKLLPPPARMHSARRKDTGRQSLISSGRSSVAGGGMTEGSEEDPFHYDSVFLRPAREREVSIFLHRVSGVERGSTAIICSPDGSPLRTSTPRHVEDREPSPEVQPRMLDNQVSPLRLPQRAALGNDARNQQGQEFFEPSAVNPEWTVGSPDVVRVPVRERIQSDQRRNTKGRQSDAKGNMSKVNGLFQDTSRPVAQIPQASGTQDQTRYQFFGPRTPGAIRDTFRRANSKRSTFRDFTLHQGLPPRHPFSELASDDSSLHELQPITPQSDTRQPSAPGKRWDTLTRPDRNQHQNFQSDTKSHQRQFPSRPNEFMVPVTDLSPPARMPQAHIDNRNRGYSMESSASISLMDSSQFELIPLEVAQQRQALRRASGQEDQTLTGRARLESMRNRSCNTNASQAGSQIETPASAVTPSARQVSRFVSRGFAQASSPLSGPDENDANALIAGDDTRPTIISTTTGSDLTITTVRQPDGTQYRIFYPAPRLYPWDRLHRRTAAQKSTDRSLQRITGRSYNNLDNMERGTVHRRVHGTEAWLSDNAQARRRSLFLIVALLSLFPFVSPIALCGGFDSALSWHTHGEVDRFSTNQRRCLMVEAITAFLFVIAIITFVVIKYALHN</sequence>
<feature type="compositionally biased region" description="Polar residues" evidence="1">
    <location>
        <begin position="526"/>
        <end position="548"/>
    </location>
</feature>
<feature type="compositionally biased region" description="Polar residues" evidence="1">
    <location>
        <begin position="145"/>
        <end position="157"/>
    </location>
</feature>
<organism evidence="3 4">
    <name type="scientific">Diaporthe eres</name>
    <name type="common">Phomopsis oblonga</name>
    <dbReference type="NCBI Taxonomy" id="83184"/>
    <lineage>
        <taxon>Eukaryota</taxon>
        <taxon>Fungi</taxon>
        <taxon>Dikarya</taxon>
        <taxon>Ascomycota</taxon>
        <taxon>Pezizomycotina</taxon>
        <taxon>Sordariomycetes</taxon>
        <taxon>Sordariomycetidae</taxon>
        <taxon>Diaporthales</taxon>
        <taxon>Diaporthaceae</taxon>
        <taxon>Diaporthe</taxon>
        <taxon>Diaporthe eres species complex</taxon>
    </lineage>
</organism>
<feature type="compositionally biased region" description="Polar residues" evidence="1">
    <location>
        <begin position="631"/>
        <end position="647"/>
    </location>
</feature>
<evidence type="ECO:0000256" key="1">
    <source>
        <dbReference type="SAM" id="MobiDB-lite"/>
    </source>
</evidence>
<reference evidence="3 4" key="1">
    <citation type="submission" date="2024-02" db="EMBL/GenBank/DDBJ databases">
        <title>De novo assembly and annotation of 12 fungi associated with fruit tree decline syndrome in Ontario, Canada.</title>
        <authorList>
            <person name="Sulman M."/>
            <person name="Ellouze W."/>
            <person name="Ilyukhin E."/>
        </authorList>
    </citation>
    <scope>NUCLEOTIDE SEQUENCE [LARGE SCALE GENOMIC DNA]</scope>
    <source>
        <strain evidence="3 4">M169</strain>
    </source>
</reference>
<feature type="region of interest" description="Disordered" evidence="1">
    <location>
        <begin position="733"/>
        <end position="755"/>
    </location>
</feature>
<keyword evidence="4" id="KW-1185">Reference proteome</keyword>
<feature type="compositionally biased region" description="Basic and acidic residues" evidence="1">
    <location>
        <begin position="24"/>
        <end position="34"/>
    </location>
</feature>
<feature type="compositionally biased region" description="Polar residues" evidence="1">
    <location>
        <begin position="59"/>
        <end position="80"/>
    </location>
</feature>
<feature type="compositionally biased region" description="Polar residues" evidence="1">
    <location>
        <begin position="173"/>
        <end position="189"/>
    </location>
</feature>
<evidence type="ECO:0000313" key="3">
    <source>
        <dbReference type="EMBL" id="KAK7738068.1"/>
    </source>
</evidence>
<evidence type="ECO:0000256" key="2">
    <source>
        <dbReference type="SAM" id="Phobius"/>
    </source>
</evidence>
<feature type="region of interest" description="Disordered" evidence="1">
    <location>
        <begin position="130"/>
        <end position="235"/>
    </location>
</feature>
<evidence type="ECO:0000313" key="4">
    <source>
        <dbReference type="Proteomes" id="UP001430848"/>
    </source>
</evidence>
<gene>
    <name evidence="3" type="ORF">SLS63_002401</name>
</gene>
<comment type="caution">
    <text evidence="3">The sequence shown here is derived from an EMBL/GenBank/DDBJ whole genome shotgun (WGS) entry which is preliminary data.</text>
</comment>
<feature type="transmembrane region" description="Helical" evidence="2">
    <location>
        <begin position="885"/>
        <end position="908"/>
    </location>
</feature>
<dbReference type="EMBL" id="JAKNSF020000006">
    <property type="protein sequence ID" value="KAK7738068.1"/>
    <property type="molecule type" value="Genomic_DNA"/>
</dbReference>
<dbReference type="Proteomes" id="UP001430848">
    <property type="component" value="Unassembled WGS sequence"/>
</dbReference>
<feature type="region of interest" description="Disordered" evidence="1">
    <location>
        <begin position="325"/>
        <end position="383"/>
    </location>
</feature>
<feature type="transmembrane region" description="Helical" evidence="2">
    <location>
        <begin position="929"/>
        <end position="954"/>
    </location>
</feature>
<feature type="region of interest" description="Disordered" evidence="1">
    <location>
        <begin position="475"/>
        <end position="648"/>
    </location>
</feature>
<feature type="compositionally biased region" description="Polar residues" evidence="1">
    <location>
        <begin position="359"/>
        <end position="368"/>
    </location>
</feature>
<feature type="region of interest" description="Disordered" evidence="1">
    <location>
        <begin position="1"/>
        <end position="89"/>
    </location>
</feature>
<keyword evidence="2" id="KW-1133">Transmembrane helix</keyword>
<feature type="region of interest" description="Disordered" evidence="1">
    <location>
        <begin position="414"/>
        <end position="453"/>
    </location>
</feature>
<proteinExistence type="predicted"/>
<feature type="compositionally biased region" description="Basic and acidic residues" evidence="1">
    <location>
        <begin position="495"/>
        <end position="514"/>
    </location>
</feature>
<keyword evidence="2" id="KW-0472">Membrane</keyword>
<keyword evidence="2" id="KW-0812">Transmembrane</keyword>